<gene>
    <name evidence="7" type="ORF">NA56DRAFT_665959</name>
</gene>
<feature type="transmembrane region" description="Helical" evidence="5">
    <location>
        <begin position="45"/>
        <end position="65"/>
    </location>
</feature>
<sequence>MPRTLLLGLSFLGLALYLLITSCILLSPLREDFYKLSTLRVSLDIVCQIVLNIVYTGINPLIFIIPSEIFPIRYRGTCYGITAAFGAFGLAVGEVFWPSINVVGSDTSQLGVQLLFLSILFGLVSVLVLKWLPELQGRQSMKKKL</sequence>
<evidence type="ECO:0000256" key="4">
    <source>
        <dbReference type="ARBA" id="ARBA00023136"/>
    </source>
</evidence>
<evidence type="ECO:0000256" key="1">
    <source>
        <dbReference type="ARBA" id="ARBA00004141"/>
    </source>
</evidence>
<keyword evidence="3 5" id="KW-1133">Transmembrane helix</keyword>
<dbReference type="InterPro" id="IPR036259">
    <property type="entry name" value="MFS_trans_sf"/>
</dbReference>
<dbReference type="Proteomes" id="UP000235672">
    <property type="component" value="Unassembled WGS sequence"/>
</dbReference>
<dbReference type="Gene3D" id="1.20.1250.20">
    <property type="entry name" value="MFS general substrate transporter like domains"/>
    <property type="match status" value="1"/>
</dbReference>
<reference evidence="7 8" key="1">
    <citation type="submission" date="2016-05" db="EMBL/GenBank/DDBJ databases">
        <title>A degradative enzymes factory behind the ericoid mycorrhizal symbiosis.</title>
        <authorList>
            <consortium name="DOE Joint Genome Institute"/>
            <person name="Martino E."/>
            <person name="Morin E."/>
            <person name="Grelet G."/>
            <person name="Kuo A."/>
            <person name="Kohler A."/>
            <person name="Daghino S."/>
            <person name="Barry K."/>
            <person name="Choi C."/>
            <person name="Cichocki N."/>
            <person name="Clum A."/>
            <person name="Copeland A."/>
            <person name="Hainaut M."/>
            <person name="Haridas S."/>
            <person name="Labutti K."/>
            <person name="Lindquist E."/>
            <person name="Lipzen A."/>
            <person name="Khouja H.-R."/>
            <person name="Murat C."/>
            <person name="Ohm R."/>
            <person name="Olson A."/>
            <person name="Spatafora J."/>
            <person name="Veneault-Fourrey C."/>
            <person name="Henrissat B."/>
            <person name="Grigoriev I."/>
            <person name="Martin F."/>
            <person name="Perotto S."/>
        </authorList>
    </citation>
    <scope>NUCLEOTIDE SEQUENCE [LARGE SCALE GENOMIC DNA]</scope>
    <source>
        <strain evidence="7 8">UAMH 7357</strain>
    </source>
</reference>
<evidence type="ECO:0000256" key="3">
    <source>
        <dbReference type="ARBA" id="ARBA00022989"/>
    </source>
</evidence>
<dbReference type="InterPro" id="IPR005828">
    <property type="entry name" value="MFS_sugar_transport-like"/>
</dbReference>
<dbReference type="AlphaFoldDB" id="A0A2J6PFX0"/>
<dbReference type="PROSITE" id="PS51257">
    <property type="entry name" value="PROKAR_LIPOPROTEIN"/>
    <property type="match status" value="1"/>
</dbReference>
<dbReference type="GO" id="GO:0016020">
    <property type="term" value="C:membrane"/>
    <property type="evidence" value="ECO:0007669"/>
    <property type="project" value="UniProtKB-SubCell"/>
</dbReference>
<keyword evidence="2 5" id="KW-0812">Transmembrane</keyword>
<dbReference type="Pfam" id="PF00083">
    <property type="entry name" value="Sugar_tr"/>
    <property type="match status" value="1"/>
</dbReference>
<evidence type="ECO:0000259" key="6">
    <source>
        <dbReference type="PROSITE" id="PS50850"/>
    </source>
</evidence>
<keyword evidence="4 5" id="KW-0472">Membrane</keyword>
<dbReference type="GO" id="GO:0022857">
    <property type="term" value="F:transmembrane transporter activity"/>
    <property type="evidence" value="ECO:0007669"/>
    <property type="project" value="InterPro"/>
</dbReference>
<dbReference type="PROSITE" id="PS50850">
    <property type="entry name" value="MFS"/>
    <property type="match status" value="1"/>
</dbReference>
<feature type="transmembrane region" description="Helical" evidence="5">
    <location>
        <begin position="77"/>
        <end position="100"/>
    </location>
</feature>
<dbReference type="STRING" id="1745343.A0A2J6PFX0"/>
<comment type="subcellular location">
    <subcellularLocation>
        <location evidence="1">Membrane</location>
        <topology evidence="1">Multi-pass membrane protein</topology>
    </subcellularLocation>
</comment>
<name>A0A2J6PFX0_9HELO</name>
<evidence type="ECO:0000313" key="7">
    <source>
        <dbReference type="EMBL" id="PMD12927.1"/>
    </source>
</evidence>
<organism evidence="7 8">
    <name type="scientific">Hyaloscypha hepaticicola</name>
    <dbReference type="NCBI Taxonomy" id="2082293"/>
    <lineage>
        <taxon>Eukaryota</taxon>
        <taxon>Fungi</taxon>
        <taxon>Dikarya</taxon>
        <taxon>Ascomycota</taxon>
        <taxon>Pezizomycotina</taxon>
        <taxon>Leotiomycetes</taxon>
        <taxon>Helotiales</taxon>
        <taxon>Hyaloscyphaceae</taxon>
        <taxon>Hyaloscypha</taxon>
    </lineage>
</organism>
<accession>A0A2J6PFX0</accession>
<feature type="transmembrane region" description="Helical" evidence="5">
    <location>
        <begin position="112"/>
        <end position="132"/>
    </location>
</feature>
<evidence type="ECO:0000256" key="2">
    <source>
        <dbReference type="ARBA" id="ARBA00022692"/>
    </source>
</evidence>
<dbReference type="EMBL" id="KZ613539">
    <property type="protein sequence ID" value="PMD12927.1"/>
    <property type="molecule type" value="Genomic_DNA"/>
</dbReference>
<protein>
    <recommendedName>
        <fullName evidence="6">Major facilitator superfamily (MFS) profile domain-containing protein</fullName>
    </recommendedName>
</protein>
<keyword evidence="8" id="KW-1185">Reference proteome</keyword>
<dbReference type="OrthoDB" id="433512at2759"/>
<evidence type="ECO:0000256" key="5">
    <source>
        <dbReference type="SAM" id="Phobius"/>
    </source>
</evidence>
<feature type="domain" description="Major facilitator superfamily (MFS) profile" evidence="6">
    <location>
        <begin position="1"/>
        <end position="136"/>
    </location>
</feature>
<dbReference type="SUPFAM" id="SSF103473">
    <property type="entry name" value="MFS general substrate transporter"/>
    <property type="match status" value="1"/>
</dbReference>
<dbReference type="InterPro" id="IPR020846">
    <property type="entry name" value="MFS_dom"/>
</dbReference>
<proteinExistence type="predicted"/>
<evidence type="ECO:0000313" key="8">
    <source>
        <dbReference type="Proteomes" id="UP000235672"/>
    </source>
</evidence>